<comment type="caution">
    <text evidence="2">The sequence shown here is derived from an EMBL/GenBank/DDBJ whole genome shotgun (WGS) entry which is preliminary data.</text>
</comment>
<dbReference type="PROSITE" id="PS51257">
    <property type="entry name" value="PROKAR_LIPOPROTEIN"/>
    <property type="match status" value="1"/>
</dbReference>
<sequence>MRNFIQKSAIVGIIWGMTACSVYHQDTTDVQHAVDSNNRVKVETVDNLVFELRELRREDSGQLVGITGKKSDAAKLFLDRNNVEEGKFLKIPFQDNEIRAVYLKNRKMSNIVNFGVPVMGVVGIVGLTNPDFRPDVGY</sequence>
<reference evidence="2 3" key="1">
    <citation type="submission" date="2020-03" db="EMBL/GenBank/DDBJ databases">
        <title>Salinimicrobium sp. nov, isolated from SCS.</title>
        <authorList>
            <person name="Cao W.R."/>
        </authorList>
    </citation>
    <scope>NUCLEOTIDE SEQUENCE [LARGE SCALE GENOMIC DNA]</scope>
    <source>
        <strain evidence="3">J15B91</strain>
    </source>
</reference>
<evidence type="ECO:0008006" key="4">
    <source>
        <dbReference type="Google" id="ProtNLM"/>
    </source>
</evidence>
<evidence type="ECO:0000313" key="3">
    <source>
        <dbReference type="Proteomes" id="UP000703674"/>
    </source>
</evidence>
<proteinExistence type="predicted"/>
<evidence type="ECO:0000313" key="2">
    <source>
        <dbReference type="EMBL" id="NJW53218.1"/>
    </source>
</evidence>
<name>A0ABX1D213_9FLAO</name>
<accession>A0ABX1D213</accession>
<feature type="transmembrane region" description="Helical" evidence="1">
    <location>
        <begin position="111"/>
        <end position="128"/>
    </location>
</feature>
<dbReference type="RefSeq" id="WP_168138329.1">
    <property type="nucleotide sequence ID" value="NZ_JAAVJR010000005.1"/>
</dbReference>
<protein>
    <recommendedName>
        <fullName evidence="4">Lipoprotein</fullName>
    </recommendedName>
</protein>
<gene>
    <name evidence="2" type="ORF">HC175_09825</name>
</gene>
<keyword evidence="1" id="KW-0472">Membrane</keyword>
<dbReference type="EMBL" id="JAAVJR010000005">
    <property type="protein sequence ID" value="NJW53218.1"/>
    <property type="molecule type" value="Genomic_DNA"/>
</dbReference>
<evidence type="ECO:0000256" key="1">
    <source>
        <dbReference type="SAM" id="Phobius"/>
    </source>
</evidence>
<dbReference type="Proteomes" id="UP000703674">
    <property type="component" value="Unassembled WGS sequence"/>
</dbReference>
<keyword evidence="1" id="KW-1133">Transmembrane helix</keyword>
<organism evidence="2 3">
    <name type="scientific">Salinimicrobium oceani</name>
    <dbReference type="NCBI Taxonomy" id="2722702"/>
    <lineage>
        <taxon>Bacteria</taxon>
        <taxon>Pseudomonadati</taxon>
        <taxon>Bacteroidota</taxon>
        <taxon>Flavobacteriia</taxon>
        <taxon>Flavobacteriales</taxon>
        <taxon>Flavobacteriaceae</taxon>
        <taxon>Salinimicrobium</taxon>
    </lineage>
</organism>
<keyword evidence="3" id="KW-1185">Reference proteome</keyword>
<keyword evidence="1" id="KW-0812">Transmembrane</keyword>